<keyword evidence="2 6" id="KW-0698">rRNA processing</keyword>
<comment type="catalytic activity">
    <reaction evidence="6">
        <text>cytidine(1402) in 16S rRNA + S-adenosyl-L-methionine = 2'-O-methylcytidine(1402) in 16S rRNA + S-adenosyl-L-homocysteine + H(+)</text>
        <dbReference type="Rhea" id="RHEA:42924"/>
        <dbReference type="Rhea" id="RHEA-COMP:10285"/>
        <dbReference type="Rhea" id="RHEA-COMP:10286"/>
        <dbReference type="ChEBI" id="CHEBI:15378"/>
        <dbReference type="ChEBI" id="CHEBI:57856"/>
        <dbReference type="ChEBI" id="CHEBI:59789"/>
        <dbReference type="ChEBI" id="CHEBI:74495"/>
        <dbReference type="ChEBI" id="CHEBI:82748"/>
        <dbReference type="EC" id="2.1.1.198"/>
    </reaction>
</comment>
<dbReference type="CDD" id="cd11648">
    <property type="entry name" value="RsmI"/>
    <property type="match status" value="1"/>
</dbReference>
<keyword evidence="9" id="KW-1185">Reference proteome</keyword>
<dbReference type="FunCoup" id="B2A328">
    <property type="interactions" value="388"/>
</dbReference>
<dbReference type="NCBIfam" id="TIGR00096">
    <property type="entry name" value="16S rRNA (cytidine(1402)-2'-O)-methyltransferase"/>
    <property type="match status" value="1"/>
</dbReference>
<organism evidence="8 9">
    <name type="scientific">Natranaerobius thermophilus (strain ATCC BAA-1301 / DSM 18059 / JW/NM-WN-LF)</name>
    <dbReference type="NCBI Taxonomy" id="457570"/>
    <lineage>
        <taxon>Bacteria</taxon>
        <taxon>Bacillati</taxon>
        <taxon>Bacillota</taxon>
        <taxon>Clostridia</taxon>
        <taxon>Natranaerobiales</taxon>
        <taxon>Natranaerobiaceae</taxon>
        <taxon>Natranaerobius</taxon>
    </lineage>
</organism>
<keyword evidence="3 6" id="KW-0489">Methyltransferase</keyword>
<dbReference type="EMBL" id="CP001034">
    <property type="protein sequence ID" value="ACB83640.1"/>
    <property type="molecule type" value="Genomic_DNA"/>
</dbReference>
<dbReference type="FunFam" id="3.40.1010.10:FF:000007">
    <property type="entry name" value="Ribosomal RNA small subunit methyltransferase I"/>
    <property type="match status" value="1"/>
</dbReference>
<name>B2A328_NATTJ</name>
<comment type="subcellular location">
    <subcellularLocation>
        <location evidence="6">Cytoplasm</location>
    </subcellularLocation>
</comment>
<dbReference type="PIRSF" id="PIRSF005917">
    <property type="entry name" value="MTase_YraL"/>
    <property type="match status" value="1"/>
</dbReference>
<dbReference type="Gene3D" id="3.30.950.10">
    <property type="entry name" value="Methyltransferase, Cobalt-precorrin-4 Transmethylase, Domain 2"/>
    <property type="match status" value="1"/>
</dbReference>
<dbReference type="InterPro" id="IPR000878">
    <property type="entry name" value="4pyrrol_Mease"/>
</dbReference>
<dbReference type="EC" id="2.1.1.198" evidence="6"/>
<dbReference type="InterPro" id="IPR014777">
    <property type="entry name" value="4pyrrole_Mease_sub1"/>
</dbReference>
<dbReference type="OrthoDB" id="9809084at2"/>
<evidence type="ECO:0000256" key="1">
    <source>
        <dbReference type="ARBA" id="ARBA00022490"/>
    </source>
</evidence>
<dbReference type="GO" id="GO:0005737">
    <property type="term" value="C:cytoplasm"/>
    <property type="evidence" value="ECO:0007669"/>
    <property type="project" value="UniProtKB-SubCell"/>
</dbReference>
<dbReference type="HAMAP" id="MF_01877">
    <property type="entry name" value="16SrRNA_methyltr_I"/>
    <property type="match status" value="1"/>
</dbReference>
<evidence type="ECO:0000256" key="4">
    <source>
        <dbReference type="ARBA" id="ARBA00022679"/>
    </source>
</evidence>
<comment type="similarity">
    <text evidence="6">Belongs to the methyltransferase superfamily. RsmI family.</text>
</comment>
<dbReference type="SUPFAM" id="SSF53790">
    <property type="entry name" value="Tetrapyrrole methylase"/>
    <property type="match status" value="1"/>
</dbReference>
<feature type="domain" description="Tetrapyrrole methylase" evidence="7">
    <location>
        <begin position="10"/>
        <end position="208"/>
    </location>
</feature>
<dbReference type="KEGG" id="nth:Nther_0041"/>
<dbReference type="HOGENOM" id="CLU_044779_1_0_9"/>
<evidence type="ECO:0000256" key="2">
    <source>
        <dbReference type="ARBA" id="ARBA00022552"/>
    </source>
</evidence>
<sequence length="285" mass="31934">MGNNTKKGKLFLCPTPIGNLRDITLRVIDCLKEVNLVACEDTRRTKKLLNHLEINVEMLSYHKFNQESRGQQIIEKLLQGMDVALVSDAGTPSISDPGKFLVQEAIQKEIEVIALPGPSAPITALAGSGLDTDSFMFLGYIPEKGIERKDILAEIIGSAHTVILYENYNRLEKTINDLSKQLGKRQIVIAKELTKVHEQYIRGTAKELLEYLEKNSIKGECTVLIQGANHTTELNYLPGEDAKSHLNELIGQGFTKKQAIKLVSQLREIPKREVYQIALELEKEK</sequence>
<dbReference type="PROSITE" id="PS01296">
    <property type="entry name" value="RSMI"/>
    <property type="match status" value="1"/>
</dbReference>
<dbReference type="InterPro" id="IPR035996">
    <property type="entry name" value="4pyrrol_Methylase_sf"/>
</dbReference>
<dbReference type="AlphaFoldDB" id="B2A328"/>
<evidence type="ECO:0000313" key="9">
    <source>
        <dbReference type="Proteomes" id="UP000001683"/>
    </source>
</evidence>
<dbReference type="Gene3D" id="3.40.1010.10">
    <property type="entry name" value="Cobalt-precorrin-4 Transmethylase, Domain 1"/>
    <property type="match status" value="1"/>
</dbReference>
<evidence type="ECO:0000256" key="5">
    <source>
        <dbReference type="ARBA" id="ARBA00022691"/>
    </source>
</evidence>
<dbReference type="Pfam" id="PF00590">
    <property type="entry name" value="TP_methylase"/>
    <property type="match status" value="1"/>
</dbReference>
<accession>B2A328</accession>
<keyword evidence="1 6" id="KW-0963">Cytoplasm</keyword>
<dbReference type="PANTHER" id="PTHR46111">
    <property type="entry name" value="RIBOSOMAL RNA SMALL SUBUNIT METHYLTRANSFERASE I"/>
    <property type="match status" value="1"/>
</dbReference>
<protein>
    <recommendedName>
        <fullName evidence="6">Ribosomal RNA small subunit methyltransferase I</fullName>
        <ecNumber evidence="6">2.1.1.198</ecNumber>
    </recommendedName>
    <alternativeName>
        <fullName evidence="6">16S rRNA 2'-O-ribose C1402 methyltransferase</fullName>
    </alternativeName>
    <alternativeName>
        <fullName evidence="6">rRNA (cytidine-2'-O-)-methyltransferase RsmI</fullName>
    </alternativeName>
</protein>
<dbReference type="InterPro" id="IPR018063">
    <property type="entry name" value="SAM_MeTrfase_RsmI_CS"/>
</dbReference>
<dbReference type="RefSeq" id="WP_012446531.1">
    <property type="nucleotide sequence ID" value="NC_010718.1"/>
</dbReference>
<keyword evidence="5 6" id="KW-0949">S-adenosyl-L-methionine</keyword>
<dbReference type="eggNOG" id="COG0313">
    <property type="taxonomic scope" value="Bacteria"/>
</dbReference>
<dbReference type="FunFam" id="3.30.950.10:FF:000002">
    <property type="entry name" value="Ribosomal RNA small subunit methyltransferase I"/>
    <property type="match status" value="1"/>
</dbReference>
<dbReference type="STRING" id="457570.Nther_0041"/>
<dbReference type="PANTHER" id="PTHR46111:SF1">
    <property type="entry name" value="RIBOSOMAL RNA SMALL SUBUNIT METHYLTRANSFERASE I"/>
    <property type="match status" value="1"/>
</dbReference>
<reference evidence="8 9" key="1">
    <citation type="submission" date="2008-04" db="EMBL/GenBank/DDBJ databases">
        <title>Complete sequence of chromosome of Natranaerobius thermophilus JW/NM-WN-LF.</title>
        <authorList>
            <consortium name="US DOE Joint Genome Institute"/>
            <person name="Copeland A."/>
            <person name="Lucas S."/>
            <person name="Lapidus A."/>
            <person name="Glavina del Rio T."/>
            <person name="Dalin E."/>
            <person name="Tice H."/>
            <person name="Bruce D."/>
            <person name="Goodwin L."/>
            <person name="Pitluck S."/>
            <person name="Chertkov O."/>
            <person name="Brettin T."/>
            <person name="Detter J.C."/>
            <person name="Han C."/>
            <person name="Kuske C.R."/>
            <person name="Schmutz J."/>
            <person name="Larimer F."/>
            <person name="Land M."/>
            <person name="Hauser L."/>
            <person name="Kyrpides N."/>
            <person name="Lykidis A."/>
            <person name="Mesbah N.M."/>
            <person name="Wiegel J."/>
        </authorList>
    </citation>
    <scope>NUCLEOTIDE SEQUENCE [LARGE SCALE GENOMIC DNA]</scope>
    <source>
        <strain evidence="9">ATCC BAA-1301 / DSM 18059 / JW/NM-WN-LF</strain>
    </source>
</reference>
<reference evidence="8 9" key="2">
    <citation type="journal article" date="2011" name="J. Bacteriol.">
        <title>Complete genome sequence of the anaerobic, halophilic alkalithermophile Natranaerobius thermophilus JW/NM-WN-LF.</title>
        <authorList>
            <person name="Zhao B."/>
            <person name="Mesbah N.M."/>
            <person name="Dalin E."/>
            <person name="Goodwin L."/>
            <person name="Nolan M."/>
            <person name="Pitluck S."/>
            <person name="Chertkov O."/>
            <person name="Brettin T.S."/>
            <person name="Han J."/>
            <person name="Larimer F.W."/>
            <person name="Land M.L."/>
            <person name="Hauser L."/>
            <person name="Kyrpides N."/>
            <person name="Wiegel J."/>
        </authorList>
    </citation>
    <scope>NUCLEOTIDE SEQUENCE [LARGE SCALE GENOMIC DNA]</scope>
    <source>
        <strain evidence="9">ATCC BAA-1301 / DSM 18059 / JW/NM-WN-LF</strain>
    </source>
</reference>
<keyword evidence="4 6" id="KW-0808">Transferase</keyword>
<dbReference type="InterPro" id="IPR014776">
    <property type="entry name" value="4pyrrole_Mease_sub2"/>
</dbReference>
<dbReference type="InParanoid" id="B2A328"/>
<evidence type="ECO:0000256" key="6">
    <source>
        <dbReference type="HAMAP-Rule" id="MF_01877"/>
    </source>
</evidence>
<dbReference type="Proteomes" id="UP000001683">
    <property type="component" value="Chromosome"/>
</dbReference>
<comment type="function">
    <text evidence="6">Catalyzes the 2'-O-methylation of the ribose of cytidine 1402 (C1402) in 16S rRNA.</text>
</comment>
<evidence type="ECO:0000259" key="7">
    <source>
        <dbReference type="Pfam" id="PF00590"/>
    </source>
</evidence>
<evidence type="ECO:0000313" key="8">
    <source>
        <dbReference type="EMBL" id="ACB83640.1"/>
    </source>
</evidence>
<evidence type="ECO:0000256" key="3">
    <source>
        <dbReference type="ARBA" id="ARBA00022603"/>
    </source>
</evidence>
<dbReference type="InterPro" id="IPR008189">
    <property type="entry name" value="rRNA_ssu_MeTfrase_I"/>
</dbReference>
<gene>
    <name evidence="6" type="primary">rsmI</name>
    <name evidence="8" type="ordered locus">Nther_0041</name>
</gene>
<dbReference type="GO" id="GO:0070677">
    <property type="term" value="F:rRNA (cytosine-2'-O-)-methyltransferase activity"/>
    <property type="evidence" value="ECO:0007669"/>
    <property type="project" value="UniProtKB-UniRule"/>
</dbReference>
<proteinExistence type="inferred from homology"/>